<comment type="similarity">
    <text evidence="2">Belongs to the SNF2/RAD54 helicase family.</text>
</comment>
<evidence type="ECO:0000313" key="12">
    <source>
        <dbReference type="Proteomes" id="UP000887578"/>
    </source>
</evidence>
<name>A0A914Q947_9BILA</name>
<evidence type="ECO:0000256" key="5">
    <source>
        <dbReference type="ARBA" id="ARBA00022806"/>
    </source>
</evidence>
<evidence type="ECO:0000256" key="9">
    <source>
        <dbReference type="SAM" id="MobiDB-lite"/>
    </source>
</evidence>
<keyword evidence="8" id="KW-0539">Nucleus</keyword>
<dbReference type="PANTHER" id="PTHR45797">
    <property type="entry name" value="RAD54-LIKE"/>
    <property type="match status" value="1"/>
</dbReference>
<accession>A0A914Q947</accession>
<keyword evidence="5" id="KW-0347">Helicase</keyword>
<dbReference type="InterPro" id="IPR027417">
    <property type="entry name" value="P-loop_NTPase"/>
</dbReference>
<dbReference type="SMART" id="SM00487">
    <property type="entry name" value="DEXDc"/>
    <property type="match status" value="1"/>
</dbReference>
<evidence type="ECO:0000256" key="8">
    <source>
        <dbReference type="ARBA" id="ARBA00023242"/>
    </source>
</evidence>
<feature type="domain" description="Helicase C-terminal" evidence="11">
    <location>
        <begin position="697"/>
        <end position="874"/>
    </location>
</feature>
<dbReference type="CDD" id="cd18793">
    <property type="entry name" value="SF2_C_SNF"/>
    <property type="match status" value="1"/>
</dbReference>
<dbReference type="InterPro" id="IPR000330">
    <property type="entry name" value="SNF2_N"/>
</dbReference>
<dbReference type="GO" id="GO:0016887">
    <property type="term" value="F:ATP hydrolysis activity"/>
    <property type="evidence" value="ECO:0007669"/>
    <property type="project" value="InterPro"/>
</dbReference>
<dbReference type="AlphaFoldDB" id="A0A914Q947"/>
<feature type="region of interest" description="Disordered" evidence="9">
    <location>
        <begin position="199"/>
        <end position="236"/>
    </location>
</feature>
<dbReference type="InterPro" id="IPR038718">
    <property type="entry name" value="SNF2-like_sf"/>
</dbReference>
<comment type="subcellular location">
    <subcellularLocation>
        <location evidence="1">Nucleus</location>
    </subcellularLocation>
</comment>
<dbReference type="Gene3D" id="3.40.50.10810">
    <property type="entry name" value="Tandem AAA-ATPase domain"/>
    <property type="match status" value="1"/>
</dbReference>
<keyword evidence="3" id="KW-0547">Nucleotide-binding</keyword>
<dbReference type="InterPro" id="IPR001650">
    <property type="entry name" value="Helicase_C-like"/>
</dbReference>
<evidence type="ECO:0000259" key="11">
    <source>
        <dbReference type="PROSITE" id="PS51194"/>
    </source>
</evidence>
<dbReference type="InterPro" id="IPR044574">
    <property type="entry name" value="ARIP4-like"/>
</dbReference>
<dbReference type="GO" id="GO:0005634">
    <property type="term" value="C:nucleus"/>
    <property type="evidence" value="ECO:0007669"/>
    <property type="project" value="UniProtKB-SubCell"/>
</dbReference>
<keyword evidence="6" id="KW-0067">ATP-binding</keyword>
<dbReference type="PROSITE" id="PS51194">
    <property type="entry name" value="HELICASE_CTER"/>
    <property type="match status" value="1"/>
</dbReference>
<dbReference type="WBParaSite" id="PDA_v2.g25622.t1">
    <property type="protein sequence ID" value="PDA_v2.g25622.t1"/>
    <property type="gene ID" value="PDA_v2.g25622"/>
</dbReference>
<dbReference type="SMART" id="SM00490">
    <property type="entry name" value="HELICc"/>
    <property type="match status" value="1"/>
</dbReference>
<dbReference type="PANTHER" id="PTHR45797:SF1">
    <property type="entry name" value="HELICASE ARIP4"/>
    <property type="match status" value="1"/>
</dbReference>
<feature type="compositionally biased region" description="Polar residues" evidence="9">
    <location>
        <begin position="220"/>
        <end position="233"/>
    </location>
</feature>
<evidence type="ECO:0000256" key="1">
    <source>
        <dbReference type="ARBA" id="ARBA00004123"/>
    </source>
</evidence>
<evidence type="ECO:0000313" key="13">
    <source>
        <dbReference type="WBParaSite" id="PDA_v2.g25622.t1"/>
    </source>
</evidence>
<dbReference type="GO" id="GO:0003677">
    <property type="term" value="F:DNA binding"/>
    <property type="evidence" value="ECO:0007669"/>
    <property type="project" value="UniProtKB-KW"/>
</dbReference>
<dbReference type="PROSITE" id="PS51192">
    <property type="entry name" value="HELICASE_ATP_BIND_1"/>
    <property type="match status" value="1"/>
</dbReference>
<evidence type="ECO:0000256" key="4">
    <source>
        <dbReference type="ARBA" id="ARBA00022801"/>
    </source>
</evidence>
<dbReference type="Pfam" id="PF00271">
    <property type="entry name" value="Helicase_C"/>
    <property type="match status" value="1"/>
</dbReference>
<keyword evidence="4" id="KW-0378">Hydrolase</keyword>
<proteinExistence type="inferred from homology"/>
<reference evidence="13" key="1">
    <citation type="submission" date="2022-11" db="UniProtKB">
        <authorList>
            <consortium name="WormBaseParasite"/>
        </authorList>
    </citation>
    <scope>IDENTIFICATION</scope>
</reference>
<dbReference type="SUPFAM" id="SSF52540">
    <property type="entry name" value="P-loop containing nucleoside triphosphate hydrolases"/>
    <property type="match status" value="2"/>
</dbReference>
<evidence type="ECO:0000256" key="2">
    <source>
        <dbReference type="ARBA" id="ARBA00007025"/>
    </source>
</evidence>
<keyword evidence="12" id="KW-1185">Reference proteome</keyword>
<dbReference type="Gene3D" id="3.40.50.300">
    <property type="entry name" value="P-loop containing nucleotide triphosphate hydrolases"/>
    <property type="match status" value="1"/>
</dbReference>
<protein>
    <submittedName>
        <fullName evidence="13">Uncharacterized protein</fullName>
    </submittedName>
</protein>
<dbReference type="GO" id="GO:0004386">
    <property type="term" value="F:helicase activity"/>
    <property type="evidence" value="ECO:0007669"/>
    <property type="project" value="UniProtKB-KW"/>
</dbReference>
<dbReference type="GO" id="GO:0005524">
    <property type="term" value="F:ATP binding"/>
    <property type="evidence" value="ECO:0007669"/>
    <property type="project" value="UniProtKB-KW"/>
</dbReference>
<evidence type="ECO:0000256" key="7">
    <source>
        <dbReference type="ARBA" id="ARBA00023125"/>
    </source>
</evidence>
<dbReference type="InterPro" id="IPR014001">
    <property type="entry name" value="Helicase_ATP-bd"/>
</dbReference>
<dbReference type="InterPro" id="IPR049730">
    <property type="entry name" value="SNF2/RAD54-like_C"/>
</dbReference>
<evidence type="ECO:0000259" key="10">
    <source>
        <dbReference type="PROSITE" id="PS51192"/>
    </source>
</evidence>
<sequence>MDHTFAENISLYQEGDKVSSIENSYNEINPLNVIKTENEEVQDNGELASTVEFDGNNDRNLDTPPTLKIMESEINNLNDAGEQESTVIIEPVDRTFNDNLTPNEPIDHTFDEHPVEESVNRDTESVLESLNNFDEVNPLNIVKTENEVVQSAEEINDYVEQDNTVVSVANNVQDHDIEIEDQHDEVGTVDEIAESPVVSDNIVESKPRINNNNEDDEGDTSNIAENGQGNDSSAPEMAIPRSRNLYIPPVQDARTFLITGRNDGASSHFIPIFRQNSKDLSKAVEQDDVVPFAFRGEQKAETSSESQAAFKQAVNAIPNEEHRLSMQDIVTRHSTANDEIIVLDSDNEDDFNQLAKEIVLDTDATSEDPVPVKVHPSLTKILKKHQTQGISFLYKCLFGKIADISMKRHTGAEFKKWLTELDRTLDTIEVSELQTANSWATREKILKKWAKARSSVVIMSYELFKSSFKFLDPHLLTSPGPDIVVFDEAHVLNKNEKTQIFEAVRKIKTLRRISLTGTPIQNNLQEYYHMVDFVAPGILGTLKNFKKDFDEKIRAGTTKEANPNDAELMKKKALILFKQLDMVMDRQNFSVLAKILPKKTEWVIYVRLSEVQQKLYQHFVNLRKKSTNMLAQQRAFADEHTLYRIGLYPYWVKICDENEKKKNDKAKMGDWYSQILKSYKCKENDYEMGNKLVLFLQLLKWFEKLGEKTIVYTYYVEVIDVLMKLLESKAATWFSDGHPAKNSDSTWSWKRNKDFYVIQGDTPKPKRHELIQTFNDSNNKRGRLFIMSDAGSMGTNMTGATRFIVFESRHNPSTEIQAIFRAYRIGQTKLVHVYRLVAQGTMEDCIFKRQIVKQQTAARVLDNEGVSRTIQKSDIDELLRFCPAPADMDYAKQPDYAPTGDEEFDAFCLAHREMIVEVRNHDSLIAFNEEEKLAVDVCKFFNVH</sequence>
<dbReference type="Pfam" id="PF00176">
    <property type="entry name" value="SNF2-rel_dom"/>
    <property type="match status" value="1"/>
</dbReference>
<keyword evidence="7" id="KW-0238">DNA-binding</keyword>
<organism evidence="12 13">
    <name type="scientific">Panagrolaimus davidi</name>
    <dbReference type="NCBI Taxonomy" id="227884"/>
    <lineage>
        <taxon>Eukaryota</taxon>
        <taxon>Metazoa</taxon>
        <taxon>Ecdysozoa</taxon>
        <taxon>Nematoda</taxon>
        <taxon>Chromadorea</taxon>
        <taxon>Rhabditida</taxon>
        <taxon>Tylenchina</taxon>
        <taxon>Panagrolaimomorpha</taxon>
        <taxon>Panagrolaimoidea</taxon>
        <taxon>Panagrolaimidae</taxon>
        <taxon>Panagrolaimus</taxon>
    </lineage>
</organism>
<feature type="domain" description="Helicase ATP-binding" evidence="10">
    <location>
        <begin position="434"/>
        <end position="537"/>
    </location>
</feature>
<dbReference type="Proteomes" id="UP000887578">
    <property type="component" value="Unplaced"/>
</dbReference>
<evidence type="ECO:0000256" key="6">
    <source>
        <dbReference type="ARBA" id="ARBA00022840"/>
    </source>
</evidence>
<evidence type="ECO:0000256" key="3">
    <source>
        <dbReference type="ARBA" id="ARBA00022741"/>
    </source>
</evidence>